<dbReference type="Proteomes" id="UP001144280">
    <property type="component" value="Unassembled WGS sequence"/>
</dbReference>
<dbReference type="Pfam" id="PF01565">
    <property type="entry name" value="FAD_binding_4"/>
    <property type="match status" value="1"/>
</dbReference>
<dbReference type="PROSITE" id="PS51387">
    <property type="entry name" value="FAD_PCMH"/>
    <property type="match status" value="1"/>
</dbReference>
<dbReference type="RefSeq" id="WP_281899974.1">
    <property type="nucleotide sequence ID" value="NZ_BSDI01000029.1"/>
</dbReference>
<dbReference type="InterPro" id="IPR016166">
    <property type="entry name" value="FAD-bd_PCMH"/>
</dbReference>
<dbReference type="Gene3D" id="3.30.465.10">
    <property type="match status" value="1"/>
</dbReference>
<dbReference type="InterPro" id="IPR006311">
    <property type="entry name" value="TAT_signal"/>
</dbReference>
<protein>
    <recommendedName>
        <fullName evidence="7">FAD-binding PCMH-type domain-containing protein</fullName>
    </recommendedName>
</protein>
<dbReference type="InterPro" id="IPR016167">
    <property type="entry name" value="FAD-bd_PCMH_sub1"/>
</dbReference>
<evidence type="ECO:0000256" key="2">
    <source>
        <dbReference type="ARBA" id="ARBA00005466"/>
    </source>
</evidence>
<dbReference type="PROSITE" id="PS51318">
    <property type="entry name" value="TAT"/>
    <property type="match status" value="1"/>
</dbReference>
<dbReference type="InterPro" id="IPR016169">
    <property type="entry name" value="FAD-bd_PCMH_sub2"/>
</dbReference>
<comment type="caution">
    <text evidence="8">The sequence shown here is derived from an EMBL/GenBank/DDBJ whole genome shotgun (WGS) entry which is preliminary data.</text>
</comment>
<accession>A0ABQ5R0M5</accession>
<dbReference type="Gene3D" id="3.40.462.20">
    <property type="match status" value="1"/>
</dbReference>
<reference evidence="8" key="1">
    <citation type="submission" date="2022-12" db="EMBL/GenBank/DDBJ databases">
        <title>New Phytohabitans aurantiacus sp. RD004123 nov., an actinomycete isolated from soil.</title>
        <authorList>
            <person name="Triningsih D.W."/>
            <person name="Harunari E."/>
            <person name="Igarashi Y."/>
        </authorList>
    </citation>
    <scope>NUCLEOTIDE SEQUENCE</scope>
    <source>
        <strain evidence="8">RD004123</strain>
    </source>
</reference>
<dbReference type="SUPFAM" id="SSF55103">
    <property type="entry name" value="FAD-linked oxidases, C-terminal domain"/>
    <property type="match status" value="1"/>
</dbReference>
<evidence type="ECO:0000259" key="7">
    <source>
        <dbReference type="PROSITE" id="PS51387"/>
    </source>
</evidence>
<evidence type="ECO:0000313" key="9">
    <source>
        <dbReference type="Proteomes" id="UP001144280"/>
    </source>
</evidence>
<keyword evidence="6" id="KW-0732">Signal</keyword>
<evidence type="ECO:0000256" key="6">
    <source>
        <dbReference type="SAM" id="SignalP"/>
    </source>
</evidence>
<organism evidence="8 9">
    <name type="scientific">Phytohabitans aurantiacus</name>
    <dbReference type="NCBI Taxonomy" id="3016789"/>
    <lineage>
        <taxon>Bacteria</taxon>
        <taxon>Bacillati</taxon>
        <taxon>Actinomycetota</taxon>
        <taxon>Actinomycetes</taxon>
        <taxon>Micromonosporales</taxon>
        <taxon>Micromonosporaceae</taxon>
    </lineage>
</organism>
<evidence type="ECO:0000256" key="1">
    <source>
        <dbReference type="ARBA" id="ARBA00001974"/>
    </source>
</evidence>
<comment type="similarity">
    <text evidence="2">Belongs to the oxygen-dependent FAD-linked oxidoreductase family.</text>
</comment>
<sequence length="504" mass="54615">MIDRRRFLAAGGLAAVAAATGAPAAAASSDGGRRPDWAALRRAIDGEVLVPGDPAYESRYPSYLSRYDGIRPAAVVRPRRAGDVAEAVRFARRYGVPSVARSGGHSFGGFSTGTGMVVDLSARARTTVSGGRARLEAGAKMVDMQQALNARGLSITGGMCPTVGIGGLTLGGGFGMAGRRYGLASDRLTGVRLVLADGRLIRCDSRHDPDLFWALRGGGAGSFGIVTDFEFDPYPAGETTVFQIFWPWSAAADVVAAWQEWGPDAPPDLTAGLYVRTFDPSMEPEVFAFGQWAGLPSDLDPIVGDLYARVGHSPSTVDLRTVPYLDSVLYWGGCSELSVSQCHAPGQTPDGALRRLEHALTKSDFFRRSLPRDGIDALLRALVRDQPPGELRGLEFHAFGGAYNRPSPGTTAFTHRRQRFLLQYLAQVGTGATPGQKAAVDQWGRDIWAAMRPWASGHAYQNYTDPDLRDWQRAYYGGNYRRLVGVKRRYDPHRYFDFAHAIGR</sequence>
<name>A0ABQ5R0M5_9ACTN</name>
<dbReference type="SUPFAM" id="SSF56176">
    <property type="entry name" value="FAD-binding/transporter-associated domain-like"/>
    <property type="match status" value="1"/>
</dbReference>
<feature type="chain" id="PRO_5045474299" description="FAD-binding PCMH-type domain-containing protein" evidence="6">
    <location>
        <begin position="25"/>
        <end position="504"/>
    </location>
</feature>
<dbReference type="InterPro" id="IPR050416">
    <property type="entry name" value="FAD-linked_Oxidoreductase"/>
</dbReference>
<keyword evidence="4" id="KW-0274">FAD</keyword>
<evidence type="ECO:0000256" key="4">
    <source>
        <dbReference type="ARBA" id="ARBA00022827"/>
    </source>
</evidence>
<dbReference type="InterPro" id="IPR036318">
    <property type="entry name" value="FAD-bd_PCMH-like_sf"/>
</dbReference>
<evidence type="ECO:0000256" key="3">
    <source>
        <dbReference type="ARBA" id="ARBA00022630"/>
    </source>
</evidence>
<feature type="signal peptide" evidence="6">
    <location>
        <begin position="1"/>
        <end position="24"/>
    </location>
</feature>
<dbReference type="Gene3D" id="3.30.43.10">
    <property type="entry name" value="Uridine Diphospho-n-acetylenolpyruvylglucosamine Reductase, domain 2"/>
    <property type="match status" value="1"/>
</dbReference>
<comment type="cofactor">
    <cofactor evidence="1">
        <name>FAD</name>
        <dbReference type="ChEBI" id="CHEBI:57692"/>
    </cofactor>
</comment>
<dbReference type="PANTHER" id="PTHR42973">
    <property type="entry name" value="BINDING OXIDOREDUCTASE, PUTATIVE (AFU_ORTHOLOGUE AFUA_1G17690)-RELATED"/>
    <property type="match status" value="1"/>
</dbReference>
<dbReference type="InterPro" id="IPR016164">
    <property type="entry name" value="FAD-linked_Oxase-like_C"/>
</dbReference>
<keyword evidence="3" id="KW-0285">Flavoprotein</keyword>
<feature type="domain" description="FAD-binding PCMH-type" evidence="7">
    <location>
        <begin position="67"/>
        <end position="236"/>
    </location>
</feature>
<dbReference type="InterPro" id="IPR012951">
    <property type="entry name" value="BBE"/>
</dbReference>
<evidence type="ECO:0000313" key="8">
    <source>
        <dbReference type="EMBL" id="GLH99964.1"/>
    </source>
</evidence>
<keyword evidence="9" id="KW-1185">Reference proteome</keyword>
<dbReference type="InterPro" id="IPR006094">
    <property type="entry name" value="Oxid_FAD_bind_N"/>
</dbReference>
<gene>
    <name evidence="8" type="ORF">Pa4123_52400</name>
</gene>
<keyword evidence="5" id="KW-0560">Oxidoreductase</keyword>
<dbReference type="PANTHER" id="PTHR42973:SF39">
    <property type="entry name" value="FAD-BINDING PCMH-TYPE DOMAIN-CONTAINING PROTEIN"/>
    <property type="match status" value="1"/>
</dbReference>
<dbReference type="EMBL" id="BSDI01000029">
    <property type="protein sequence ID" value="GLH99964.1"/>
    <property type="molecule type" value="Genomic_DNA"/>
</dbReference>
<dbReference type="Pfam" id="PF08031">
    <property type="entry name" value="BBE"/>
    <property type="match status" value="1"/>
</dbReference>
<proteinExistence type="inferred from homology"/>
<evidence type="ECO:0000256" key="5">
    <source>
        <dbReference type="ARBA" id="ARBA00023002"/>
    </source>
</evidence>